<accession>A0ABW3HUI4</accession>
<comment type="caution">
    <text evidence="5">The sequence shown here is derived from an EMBL/GenBank/DDBJ whole genome shotgun (WGS) entry which is preliminary data.</text>
</comment>
<dbReference type="CDD" id="cd03230">
    <property type="entry name" value="ABC_DR_subfamily_A"/>
    <property type="match status" value="1"/>
</dbReference>
<dbReference type="SMART" id="SM00382">
    <property type="entry name" value="AAA"/>
    <property type="match status" value="1"/>
</dbReference>
<organism evidence="5 6">
    <name type="scientific">Paenibacillus chungangensis</name>
    <dbReference type="NCBI Taxonomy" id="696535"/>
    <lineage>
        <taxon>Bacteria</taxon>
        <taxon>Bacillati</taxon>
        <taxon>Bacillota</taxon>
        <taxon>Bacilli</taxon>
        <taxon>Bacillales</taxon>
        <taxon>Paenibacillaceae</taxon>
        <taxon>Paenibacillus</taxon>
    </lineage>
</organism>
<keyword evidence="3 5" id="KW-0067">ATP-binding</keyword>
<dbReference type="RefSeq" id="WP_377566424.1">
    <property type="nucleotide sequence ID" value="NZ_JBHTJZ010000033.1"/>
</dbReference>
<sequence length="250" mass="27473">MSEAFVTIDGIGKTINKQLVIKDFSLSINKGQIIALCGGNGAGKSTMLRMVAGIMQPDCGSIRIDGQEWRRDRIRYAEQIGYMPDDYRFSSGLTAMETMTFWAKLKGLSKQTAIERLQQVGLHHTGSKPVTSFSKGMRQRILYAQAQLAKPPLLLMDEPTNGLDPYWMDEFVRLVRQATGQGQTVLFSTHQLQIAAAADRIIFLNEGVVALEGTAEQLREQLGASEWLPAFSSLYIGSNPEAGAAGARDD</sequence>
<dbReference type="PANTHER" id="PTHR42939">
    <property type="entry name" value="ABC TRANSPORTER ATP-BINDING PROTEIN ALBC-RELATED"/>
    <property type="match status" value="1"/>
</dbReference>
<dbReference type="InterPro" id="IPR027417">
    <property type="entry name" value="P-loop_NTPase"/>
</dbReference>
<keyword evidence="2" id="KW-0547">Nucleotide-binding</keyword>
<keyword evidence="1" id="KW-0813">Transport</keyword>
<evidence type="ECO:0000256" key="1">
    <source>
        <dbReference type="ARBA" id="ARBA00022448"/>
    </source>
</evidence>
<name>A0ABW3HUI4_9BACL</name>
<evidence type="ECO:0000259" key="4">
    <source>
        <dbReference type="PROSITE" id="PS50893"/>
    </source>
</evidence>
<evidence type="ECO:0000256" key="2">
    <source>
        <dbReference type="ARBA" id="ARBA00022741"/>
    </source>
</evidence>
<evidence type="ECO:0000256" key="3">
    <source>
        <dbReference type="ARBA" id="ARBA00022840"/>
    </source>
</evidence>
<dbReference type="InterPro" id="IPR003593">
    <property type="entry name" value="AAA+_ATPase"/>
</dbReference>
<dbReference type="EMBL" id="JBHTJZ010000033">
    <property type="protein sequence ID" value="MFD0961141.1"/>
    <property type="molecule type" value="Genomic_DNA"/>
</dbReference>
<reference evidence="6" key="1">
    <citation type="journal article" date="2019" name="Int. J. Syst. Evol. Microbiol.">
        <title>The Global Catalogue of Microorganisms (GCM) 10K type strain sequencing project: providing services to taxonomists for standard genome sequencing and annotation.</title>
        <authorList>
            <consortium name="The Broad Institute Genomics Platform"/>
            <consortium name="The Broad Institute Genome Sequencing Center for Infectious Disease"/>
            <person name="Wu L."/>
            <person name="Ma J."/>
        </authorList>
    </citation>
    <scope>NUCLEOTIDE SEQUENCE [LARGE SCALE GENOMIC DNA]</scope>
    <source>
        <strain evidence="6">CCUG 59129</strain>
    </source>
</reference>
<dbReference type="InterPro" id="IPR003439">
    <property type="entry name" value="ABC_transporter-like_ATP-bd"/>
</dbReference>
<dbReference type="PROSITE" id="PS50893">
    <property type="entry name" value="ABC_TRANSPORTER_2"/>
    <property type="match status" value="1"/>
</dbReference>
<keyword evidence="6" id="KW-1185">Reference proteome</keyword>
<gene>
    <name evidence="5" type="ORF">ACFQ2I_17470</name>
</gene>
<evidence type="ECO:0000313" key="5">
    <source>
        <dbReference type="EMBL" id="MFD0961141.1"/>
    </source>
</evidence>
<dbReference type="GO" id="GO:0005524">
    <property type="term" value="F:ATP binding"/>
    <property type="evidence" value="ECO:0007669"/>
    <property type="project" value="UniProtKB-KW"/>
</dbReference>
<proteinExistence type="predicted"/>
<dbReference type="InterPro" id="IPR051782">
    <property type="entry name" value="ABC_Transporter_VariousFunc"/>
</dbReference>
<feature type="domain" description="ABC transporter" evidence="4">
    <location>
        <begin position="6"/>
        <end position="231"/>
    </location>
</feature>
<dbReference type="SUPFAM" id="SSF52540">
    <property type="entry name" value="P-loop containing nucleoside triphosphate hydrolases"/>
    <property type="match status" value="1"/>
</dbReference>
<protein>
    <submittedName>
        <fullName evidence="5">ABC transporter ATP-binding protein</fullName>
    </submittedName>
</protein>
<dbReference type="Pfam" id="PF00005">
    <property type="entry name" value="ABC_tran"/>
    <property type="match status" value="1"/>
</dbReference>
<dbReference type="Gene3D" id="3.40.50.300">
    <property type="entry name" value="P-loop containing nucleotide triphosphate hydrolases"/>
    <property type="match status" value="1"/>
</dbReference>
<evidence type="ECO:0000313" key="6">
    <source>
        <dbReference type="Proteomes" id="UP001596989"/>
    </source>
</evidence>
<dbReference type="PANTHER" id="PTHR42939:SF1">
    <property type="entry name" value="ABC TRANSPORTER ATP-BINDING PROTEIN ALBC-RELATED"/>
    <property type="match status" value="1"/>
</dbReference>
<dbReference type="Proteomes" id="UP001596989">
    <property type="component" value="Unassembled WGS sequence"/>
</dbReference>